<comment type="caution">
    <text evidence="1">The sequence shown here is derived from an EMBL/GenBank/DDBJ whole genome shotgun (WGS) entry which is preliminary data.</text>
</comment>
<evidence type="ECO:0000313" key="1">
    <source>
        <dbReference type="EMBL" id="EIY26804.1"/>
    </source>
</evidence>
<dbReference type="RefSeq" id="WP_007218176.1">
    <property type="nucleotide sequence ID" value="NZ_JH724088.1"/>
</dbReference>
<proteinExistence type="predicted"/>
<dbReference type="OrthoDB" id="1037287at2"/>
<keyword evidence="2" id="KW-1185">Reference proteome</keyword>
<dbReference type="AlphaFoldDB" id="I9F1S9"/>
<organism evidence="1 2">
    <name type="scientific">Bacteroides cellulosilyticus CL02T12C19</name>
    <dbReference type="NCBI Taxonomy" id="997874"/>
    <lineage>
        <taxon>Bacteria</taxon>
        <taxon>Pseudomonadati</taxon>
        <taxon>Bacteroidota</taxon>
        <taxon>Bacteroidia</taxon>
        <taxon>Bacteroidales</taxon>
        <taxon>Bacteroidaceae</taxon>
        <taxon>Bacteroides</taxon>
    </lineage>
</organism>
<dbReference type="PATRIC" id="fig|997874.3.peg.4096"/>
<accession>I9F1S9</accession>
<protein>
    <submittedName>
        <fullName evidence="1">Uncharacterized protein</fullName>
    </submittedName>
</protein>
<name>I9F1S9_9BACE</name>
<dbReference type="HOGENOM" id="CLU_1444962_0_0_10"/>
<gene>
    <name evidence="1" type="ORF">HMPREF1062_03997</name>
</gene>
<reference evidence="1 2" key="1">
    <citation type="submission" date="2012-02" db="EMBL/GenBank/DDBJ databases">
        <title>The Genome Sequence of Bacteroides cellulosilyticus CL02T12C19.</title>
        <authorList>
            <consortium name="The Broad Institute Genome Sequencing Platform"/>
            <person name="Earl A."/>
            <person name="Ward D."/>
            <person name="Feldgarden M."/>
            <person name="Gevers D."/>
            <person name="Zitomersky N.L."/>
            <person name="Coyne M.J."/>
            <person name="Comstock L.E."/>
            <person name="Young S.K."/>
            <person name="Zeng Q."/>
            <person name="Gargeya S."/>
            <person name="Fitzgerald M."/>
            <person name="Haas B."/>
            <person name="Abouelleil A."/>
            <person name="Alvarado L."/>
            <person name="Arachchi H.M."/>
            <person name="Berlin A."/>
            <person name="Chapman S.B."/>
            <person name="Gearin G."/>
            <person name="Goldberg J."/>
            <person name="Griggs A."/>
            <person name="Gujja S."/>
            <person name="Hansen M."/>
            <person name="Heiman D."/>
            <person name="Howarth C."/>
            <person name="Larimer J."/>
            <person name="Lui A."/>
            <person name="MacDonald P.J.P."/>
            <person name="McCowen C."/>
            <person name="Montmayeur A."/>
            <person name="Murphy C."/>
            <person name="Neiman D."/>
            <person name="Pearson M."/>
            <person name="Priest M."/>
            <person name="Roberts A."/>
            <person name="Saif S."/>
            <person name="Shea T."/>
            <person name="Sisk P."/>
            <person name="Stolte C."/>
            <person name="Sykes S."/>
            <person name="Wortman J."/>
            <person name="Nusbaum C."/>
            <person name="Birren B."/>
        </authorList>
    </citation>
    <scope>NUCLEOTIDE SEQUENCE [LARGE SCALE GENOMIC DNA]</scope>
    <source>
        <strain evidence="1 2">CL02T12C19</strain>
    </source>
</reference>
<evidence type="ECO:0000313" key="2">
    <source>
        <dbReference type="Proteomes" id="UP000003741"/>
    </source>
</evidence>
<sequence length="191" mass="20513">MAKLNITTGLADLQKLFNKMKEVYFVATPNSDLATLDAFDMELPVIDDGISFNTGEPDVTTVKLTTGENWTSYGKAGDPDISIQVASIAGVVNDLLMNKQGAKKTMANGFGETGAETYEGQGYDLNPKKTTGALFFRSEDMQSAIWLPNVEMYSNLVIETDKPAYFNIKITPLAGKDGAAIVPLTRVASGG</sequence>
<dbReference type="Proteomes" id="UP000003741">
    <property type="component" value="Unassembled WGS sequence"/>
</dbReference>
<dbReference type="EMBL" id="AGXG01000088">
    <property type="protein sequence ID" value="EIY26804.1"/>
    <property type="molecule type" value="Genomic_DNA"/>
</dbReference>